<dbReference type="InterPro" id="IPR016186">
    <property type="entry name" value="C-type_lectin-like/link_sf"/>
</dbReference>
<dbReference type="OMA" id="YGQVQAC"/>
<name>A0A8D2LX97_VARKO</name>
<dbReference type="GO" id="GO:0005540">
    <property type="term" value="F:hyaluronic acid binding"/>
    <property type="evidence" value="ECO:0007669"/>
    <property type="project" value="InterPro"/>
</dbReference>
<evidence type="ECO:0000256" key="7">
    <source>
        <dbReference type="SAM" id="MobiDB-lite"/>
    </source>
</evidence>
<comment type="subcellular location">
    <subcellularLocation>
        <location evidence="1">Secreted</location>
    </subcellularLocation>
</comment>
<dbReference type="GO" id="GO:0007219">
    <property type="term" value="P:Notch signaling pathway"/>
    <property type="evidence" value="ECO:0007669"/>
    <property type="project" value="TreeGrafter"/>
</dbReference>
<dbReference type="Gene3D" id="3.10.100.10">
    <property type="entry name" value="Mannose-Binding Protein A, subunit A"/>
    <property type="match status" value="1"/>
</dbReference>
<dbReference type="InterPro" id="IPR053298">
    <property type="entry name" value="Sushi_domain_protein"/>
</dbReference>
<dbReference type="InterPro" id="IPR000436">
    <property type="entry name" value="Sushi_SCR_CCP_dom"/>
</dbReference>
<evidence type="ECO:0000256" key="8">
    <source>
        <dbReference type="SAM" id="Phobius"/>
    </source>
</evidence>
<protein>
    <submittedName>
        <fullName evidence="11">Sushi domain containing 5</fullName>
    </submittedName>
</protein>
<organism evidence="11 12">
    <name type="scientific">Varanus komodoensis</name>
    <name type="common">Komodo dragon</name>
    <dbReference type="NCBI Taxonomy" id="61221"/>
    <lineage>
        <taxon>Eukaryota</taxon>
        <taxon>Metazoa</taxon>
        <taxon>Chordata</taxon>
        <taxon>Craniata</taxon>
        <taxon>Vertebrata</taxon>
        <taxon>Euteleostomi</taxon>
        <taxon>Lepidosauria</taxon>
        <taxon>Squamata</taxon>
        <taxon>Bifurcata</taxon>
        <taxon>Unidentata</taxon>
        <taxon>Episquamata</taxon>
        <taxon>Toxicofera</taxon>
        <taxon>Anguimorpha</taxon>
        <taxon>Paleoanguimorpha</taxon>
        <taxon>Varanoidea</taxon>
        <taxon>Varanidae</taxon>
        <taxon>Varanus</taxon>
    </lineage>
</organism>
<dbReference type="SMART" id="SM00032">
    <property type="entry name" value="CCP"/>
    <property type="match status" value="1"/>
</dbReference>
<keyword evidence="12" id="KW-1185">Reference proteome</keyword>
<feature type="region of interest" description="Disordered" evidence="7">
    <location>
        <begin position="193"/>
        <end position="218"/>
    </location>
</feature>
<keyword evidence="8" id="KW-0812">Transmembrane</keyword>
<dbReference type="PROSITE" id="PS50963">
    <property type="entry name" value="LINK_2"/>
    <property type="match status" value="1"/>
</dbReference>
<evidence type="ECO:0000259" key="10">
    <source>
        <dbReference type="PROSITE" id="PS50963"/>
    </source>
</evidence>
<dbReference type="InterPro" id="IPR016187">
    <property type="entry name" value="CTDL_fold"/>
</dbReference>
<dbReference type="InterPro" id="IPR000538">
    <property type="entry name" value="Link_dom"/>
</dbReference>
<evidence type="ECO:0000259" key="9">
    <source>
        <dbReference type="PROSITE" id="PS50923"/>
    </source>
</evidence>
<evidence type="ECO:0000256" key="2">
    <source>
        <dbReference type="ARBA" id="ARBA00022525"/>
    </source>
</evidence>
<evidence type="ECO:0000256" key="3">
    <source>
        <dbReference type="ARBA" id="ARBA00022659"/>
    </source>
</evidence>
<sequence>TVSTEASWKLFALGPRNGSQNLDLAMAQKSCAAEGARLASAEELRRAIRDCSFVMCTRGWLADGSIGTTLCNRTGSRLQSVKVIDVQLEVDPPPSGRYDAFCVKAKGKPCGDPPSFPHSVLHGHTGFEMGDELHYVCAQGYVMSNKDAAFTLLCHTCGEWFGQVQACVKDETEGHIDYEDNFPDDRSMLNEEHNVKETEEKENEPKKATNDDKKIPFADGNNHIGVKMMYDEQGTKMLYESEDFPIGPTIVNKDTKAAKSTDSKEESWLDGYPVTQEAIEEDEEEEGDKIDGSMGMEDDISDQSVYAGVSKTGGSTLEKAFLQTGAVPSLTQDKDGIEQILRPQPTSGPENISVSKGSDDAIGYAPTASIRFATQELASVTTVPHLNLAALETSAALHLIDHIQLPNEEEMLAFPRQEVSTVPCQNVFTDTSADVVGDTLTYGLGGKPLTTFEPCAGLDCSSQDKGPMIATGVTLVCLLLLAAILAVWCFKKQQQKTSVYKLNGKDHTRHQLQQIEMQKV</sequence>
<evidence type="ECO:0000313" key="11">
    <source>
        <dbReference type="Ensembl" id="ENSVKKP00000027769.1"/>
    </source>
</evidence>
<dbReference type="Ensembl" id="ENSVKKT00000028441.1">
    <property type="protein sequence ID" value="ENSVKKP00000027769.1"/>
    <property type="gene ID" value="ENSVKKG00000018015.1"/>
</dbReference>
<dbReference type="Pfam" id="PF00193">
    <property type="entry name" value="Xlink"/>
    <property type="match status" value="1"/>
</dbReference>
<reference evidence="11" key="2">
    <citation type="submission" date="2025-09" db="UniProtKB">
        <authorList>
            <consortium name="Ensembl"/>
        </authorList>
    </citation>
    <scope>IDENTIFICATION</scope>
</reference>
<dbReference type="Gene3D" id="2.10.70.10">
    <property type="entry name" value="Complement Module, domain 1"/>
    <property type="match status" value="1"/>
</dbReference>
<dbReference type="AlphaFoldDB" id="A0A8D2LX97"/>
<dbReference type="SMART" id="SM00445">
    <property type="entry name" value="LINK"/>
    <property type="match status" value="1"/>
</dbReference>
<reference evidence="11" key="1">
    <citation type="submission" date="2025-08" db="UniProtKB">
        <authorList>
            <consortium name="Ensembl"/>
        </authorList>
    </citation>
    <scope>IDENTIFICATION</scope>
</reference>
<dbReference type="SUPFAM" id="SSF56436">
    <property type="entry name" value="C-type lectin-like"/>
    <property type="match status" value="1"/>
</dbReference>
<dbReference type="CDD" id="cd00033">
    <property type="entry name" value="CCP"/>
    <property type="match status" value="1"/>
</dbReference>
<comment type="caution">
    <text evidence="6">Lacks conserved residue(s) required for the propagation of feature annotation.</text>
</comment>
<keyword evidence="3 6" id="KW-0768">Sushi</keyword>
<feature type="compositionally biased region" description="Basic and acidic residues" evidence="7">
    <location>
        <begin position="193"/>
        <end position="216"/>
    </location>
</feature>
<keyword evidence="8" id="KW-1133">Transmembrane helix</keyword>
<feature type="domain" description="Sushi" evidence="9">
    <location>
        <begin position="108"/>
        <end position="169"/>
    </location>
</feature>
<keyword evidence="4" id="KW-0732">Signal</keyword>
<dbReference type="GO" id="GO:0007155">
    <property type="term" value="P:cell adhesion"/>
    <property type="evidence" value="ECO:0007669"/>
    <property type="project" value="InterPro"/>
</dbReference>
<evidence type="ECO:0000256" key="6">
    <source>
        <dbReference type="PROSITE-ProRule" id="PRU00302"/>
    </source>
</evidence>
<dbReference type="FunFam" id="3.10.100.10:FF:000058">
    <property type="entry name" value="Sushi domain-containing protein 5"/>
    <property type="match status" value="1"/>
</dbReference>
<proteinExistence type="predicted"/>
<evidence type="ECO:0000256" key="4">
    <source>
        <dbReference type="ARBA" id="ARBA00022729"/>
    </source>
</evidence>
<keyword evidence="2" id="KW-0964">Secreted</keyword>
<dbReference type="PANTHER" id="PTHR32493:SF0">
    <property type="entry name" value="SUSHI DOMAIN-CONTAINING PROTEIN 5"/>
    <property type="match status" value="1"/>
</dbReference>
<evidence type="ECO:0000256" key="1">
    <source>
        <dbReference type="ARBA" id="ARBA00004613"/>
    </source>
</evidence>
<evidence type="ECO:0000256" key="5">
    <source>
        <dbReference type="ARBA" id="ARBA00023157"/>
    </source>
</evidence>
<keyword evidence="8" id="KW-0472">Membrane</keyword>
<dbReference type="InterPro" id="IPR035976">
    <property type="entry name" value="Sushi/SCR/CCP_sf"/>
</dbReference>
<evidence type="ECO:0000313" key="12">
    <source>
        <dbReference type="Proteomes" id="UP000694545"/>
    </source>
</evidence>
<dbReference type="Proteomes" id="UP000694545">
    <property type="component" value="Unplaced"/>
</dbReference>
<dbReference type="SUPFAM" id="SSF57535">
    <property type="entry name" value="Complement control module/SCR domain"/>
    <property type="match status" value="1"/>
</dbReference>
<dbReference type="FunFam" id="2.10.70.10:FF:000050">
    <property type="entry name" value="sushi domain-containing protein 5"/>
    <property type="match status" value="1"/>
</dbReference>
<feature type="transmembrane region" description="Helical" evidence="8">
    <location>
        <begin position="468"/>
        <end position="490"/>
    </location>
</feature>
<feature type="domain" description="Link" evidence="10">
    <location>
        <begin position="9"/>
        <end position="104"/>
    </location>
</feature>
<dbReference type="PROSITE" id="PS50923">
    <property type="entry name" value="SUSHI"/>
    <property type="match status" value="1"/>
</dbReference>
<dbReference type="PANTHER" id="PTHR32493">
    <property type="entry name" value="SUSHI DOMAIN-CONTAINING PROTEIN 5"/>
    <property type="match status" value="1"/>
</dbReference>
<dbReference type="GO" id="GO:0005576">
    <property type="term" value="C:extracellular region"/>
    <property type="evidence" value="ECO:0007669"/>
    <property type="project" value="UniProtKB-SubCell"/>
</dbReference>
<keyword evidence="5" id="KW-1015">Disulfide bond</keyword>
<accession>A0A8D2LX97</accession>
<dbReference type="Pfam" id="PF00084">
    <property type="entry name" value="Sushi"/>
    <property type="match status" value="1"/>
</dbReference>